<dbReference type="AlphaFoldDB" id="X1EVH2"/>
<sequence length="88" mass="10669">RNLLPWDIMQGRHYQNPGGLRIGTSEITRLGMKEKEMDQIAEFIKQVLIDKKDPNKVKEEIKEFRRVFQEVKYCFQSPNEAYEYHKFY</sequence>
<comment type="caution">
    <text evidence="1">The sequence shown here is derived from an EMBL/GenBank/DDBJ whole genome shotgun (WGS) entry which is preliminary data.</text>
</comment>
<dbReference type="InterPro" id="IPR015424">
    <property type="entry name" value="PyrdxlP-dep_Trfase"/>
</dbReference>
<reference evidence="1" key="1">
    <citation type="journal article" date="2014" name="Front. Microbiol.">
        <title>High frequency of phylogenetically diverse reductive dehalogenase-homologous genes in deep subseafloor sedimentary metagenomes.</title>
        <authorList>
            <person name="Kawai M."/>
            <person name="Futagami T."/>
            <person name="Toyoda A."/>
            <person name="Takaki Y."/>
            <person name="Nishi S."/>
            <person name="Hori S."/>
            <person name="Arai W."/>
            <person name="Tsubouchi T."/>
            <person name="Morono Y."/>
            <person name="Uchiyama I."/>
            <person name="Ito T."/>
            <person name="Fujiyama A."/>
            <person name="Inagaki F."/>
            <person name="Takami H."/>
        </authorList>
    </citation>
    <scope>NUCLEOTIDE SEQUENCE</scope>
    <source>
        <strain evidence="1">Expedition CK06-06</strain>
    </source>
</reference>
<gene>
    <name evidence="1" type="ORF">S01H4_64674</name>
</gene>
<dbReference type="EMBL" id="BART01039301">
    <property type="protein sequence ID" value="GAH12618.1"/>
    <property type="molecule type" value="Genomic_DNA"/>
</dbReference>
<evidence type="ECO:0000313" key="1">
    <source>
        <dbReference type="EMBL" id="GAH12618.1"/>
    </source>
</evidence>
<dbReference type="SUPFAM" id="SSF53383">
    <property type="entry name" value="PLP-dependent transferases"/>
    <property type="match status" value="1"/>
</dbReference>
<organism evidence="1">
    <name type="scientific">marine sediment metagenome</name>
    <dbReference type="NCBI Taxonomy" id="412755"/>
    <lineage>
        <taxon>unclassified sequences</taxon>
        <taxon>metagenomes</taxon>
        <taxon>ecological metagenomes</taxon>
    </lineage>
</organism>
<feature type="non-terminal residue" evidence="1">
    <location>
        <position position="1"/>
    </location>
</feature>
<evidence type="ECO:0008006" key="2">
    <source>
        <dbReference type="Google" id="ProtNLM"/>
    </source>
</evidence>
<protein>
    <recommendedName>
        <fullName evidence="2">Serine hydroxymethyltransferase-like domain-containing protein</fullName>
    </recommendedName>
</protein>
<dbReference type="Gene3D" id="3.90.1150.10">
    <property type="entry name" value="Aspartate Aminotransferase, domain 1"/>
    <property type="match status" value="1"/>
</dbReference>
<proteinExistence type="predicted"/>
<name>X1EVH2_9ZZZZ</name>
<accession>X1EVH2</accession>
<dbReference type="InterPro" id="IPR015422">
    <property type="entry name" value="PyrdxlP-dep_Trfase_small"/>
</dbReference>